<gene>
    <name evidence="2" type="ORF">CPELLU_LOCUS13469</name>
</gene>
<evidence type="ECO:0000313" key="2">
    <source>
        <dbReference type="EMBL" id="CAG8730611.1"/>
    </source>
</evidence>
<feature type="coiled-coil region" evidence="1">
    <location>
        <begin position="87"/>
        <end position="144"/>
    </location>
</feature>
<dbReference type="OrthoDB" id="6718538at2759"/>
<organism evidence="2 3">
    <name type="scientific">Cetraspora pellucida</name>
    <dbReference type="NCBI Taxonomy" id="1433469"/>
    <lineage>
        <taxon>Eukaryota</taxon>
        <taxon>Fungi</taxon>
        <taxon>Fungi incertae sedis</taxon>
        <taxon>Mucoromycota</taxon>
        <taxon>Glomeromycotina</taxon>
        <taxon>Glomeromycetes</taxon>
        <taxon>Diversisporales</taxon>
        <taxon>Gigasporaceae</taxon>
        <taxon>Cetraspora</taxon>
    </lineage>
</organism>
<dbReference type="EMBL" id="CAJVQA010014363">
    <property type="protein sequence ID" value="CAG8730611.1"/>
    <property type="molecule type" value="Genomic_DNA"/>
</dbReference>
<dbReference type="Proteomes" id="UP000789759">
    <property type="component" value="Unassembled WGS sequence"/>
</dbReference>
<dbReference type="PANTHER" id="PTHR46954">
    <property type="entry name" value="C2H2-TYPE DOMAIN-CONTAINING PROTEIN"/>
    <property type="match status" value="1"/>
</dbReference>
<keyword evidence="3" id="KW-1185">Reference proteome</keyword>
<dbReference type="PANTHER" id="PTHR46954:SF1">
    <property type="entry name" value="C2H2-TYPE DOMAIN-CONTAINING PROTEIN"/>
    <property type="match status" value="1"/>
</dbReference>
<dbReference type="AlphaFoldDB" id="A0A9N9NG64"/>
<name>A0A9N9NG64_9GLOM</name>
<evidence type="ECO:0000256" key="1">
    <source>
        <dbReference type="SAM" id="Coils"/>
    </source>
</evidence>
<keyword evidence="1" id="KW-0175">Coiled coil</keyword>
<proteinExistence type="predicted"/>
<evidence type="ECO:0000313" key="3">
    <source>
        <dbReference type="Proteomes" id="UP000789759"/>
    </source>
</evidence>
<reference evidence="2" key="1">
    <citation type="submission" date="2021-06" db="EMBL/GenBank/DDBJ databases">
        <authorList>
            <person name="Kallberg Y."/>
            <person name="Tangrot J."/>
            <person name="Rosling A."/>
        </authorList>
    </citation>
    <scope>NUCLEOTIDE SEQUENCE</scope>
    <source>
        <strain evidence="2">FL966</strain>
    </source>
</reference>
<protein>
    <submittedName>
        <fullName evidence="2">14973_t:CDS:1</fullName>
    </submittedName>
</protein>
<comment type="caution">
    <text evidence="2">The sequence shown here is derived from an EMBL/GenBank/DDBJ whole genome shotgun (WGS) entry which is preliminary data.</text>
</comment>
<accession>A0A9N9NG64</accession>
<sequence length="340" mass="39304">MQTSNITKNSKYSKDLVCKEVLNAWNKIKLKPKNEIENTIGYLIKDAVFTIQYLNPIQYFNTVISTQNKITEKIIVPDAPSPNVAAQKKVKETIIKTNKEIAKYQEEYNLTTDPESKYELMDRIQNLKQVLNNKDIKLQSLKKNADYYRSFRTIQSINKPVIVPDHDFSVSSQQKLVPLVYLIIDSNNTNDTLHSSQLSIYIQPQYELGTSSITYINNLNLLVNSGYFDNMVKVDNKIRPIWVLLIDKGPDENLHYLKNIPNYCNMFHSFNLDYLTVRTHAPDYSVYNSVERSIATLSRKLVGMVLPINQYGTHLDLQSNVIDTELEKKNFEYVSNLLCN</sequence>